<feature type="domain" description="Chorein N-terminal" evidence="2">
    <location>
        <begin position="3"/>
        <end position="264"/>
    </location>
</feature>
<dbReference type="Pfam" id="PF12624">
    <property type="entry name" value="VPS13_N"/>
    <property type="match status" value="1"/>
</dbReference>
<dbReference type="InterPro" id="IPR026854">
    <property type="entry name" value="VPS13_N"/>
</dbReference>
<sequence>MGNLKLSISNIHIRYEDLESNPGHPFAAGLTLENLSAVTTDDSGNETFVTGGALDRIQKSIELDRLALYLDSDTLQWYIDKPWEDLLPVECVQVFKFGTKDGRPADHPIEEHNYILQPVTGDAKYLKLRQNESSNSDQPLQKAVVSLDNVTLCLTKDGYRDILKVADNFTAFNQRLKYAHYHPRFSLKSNPRSWWKYAYKAVSDHMKKASGKILWEQVLRYARLRKKYVSLYASLLKSDVNRLVVADNKEIEELDRELDIELILQWRLVMKGDTVEMNANALGLTMESNGINTLEPFDTSIKYLNSYGKINIHLSVSDILMNISFSILRLFLAVEEDILAFLSTTSKEITVECSQFDRVGTIKIFTCQGQTTYKSEGEIKSEILSNGEQESNCSVWFPEAPEGYIALGCVVSPGKLQPSSSSTFCIPASFVSPCSLRDCITITNQYPSSLAFWRVDNSLGTFLPAEPTTLRLLAAAYELRHIIIRSPEVYPKPSRVSEIQTSSHGCVNNRQFENSSVVNIGRCFEAVASFKLVWWNRGSSSRKQLSIWRPMISLGMVYFGDIAVQGYEPPNTCTVLHDSGDDHYKAPIGFQLVGKIKKQRGIDSVTFWLPQAPPSYVSLGCIACKGPPKQQDFCTLRCIRSDMVTGDKFLEESVLDTSDAKFGTEPFSIWVVANDLGTFVVRDGSRKPPKRSALKQVDPCLHSASDNTVLDAEIGTFFVALFDDFSGLMVPLINISLSGIAFSLHGRSDKLNSTASFSLAARSYNDKYESWEPIVEPMDGFLRYQYDPNSSGAASQLRFTSTRDLNLNISESNANMIIQAYASWNNHSDIHQYHKTQEVLCPTSPARSIVDVHHKRSYYIIPQNKLGHDIFIRTTENKGFEDIIRMSSGDMKPIKVPVSKNMLDSHLKGKLCGKIRTMVTVIIADAMLPRVEGLTSHHYTVAVRVSPDHSLPSESLIHQQSARTCGRTSSHVSSDIELVDWSEIFFFKVDSPDTDLMELIVADVGKGDVIGFFSAPLNQIAMHITDDSPQYDLINSLMWMDLSLSEAMNASQADRRGKKSGGKLRCAVILSPKSNIDETNEYFVGGIKSRFIQISPNMEGPWTTVRLNYAAPAACWRLGNHVVASQVNVKDGKRNVNIRSLVSVHNNTDFVLDLNLVSYASSEIMERPADKNTPEGIQVDGNRIQTDEFFETETYDPSVGWIGYKAQLNQINHKLEAPSRQPLELSYLQVGSG</sequence>
<name>A0A6A3CRD6_HIBSY</name>
<dbReference type="PANTHER" id="PTHR16166">
    <property type="entry name" value="VACUOLAR PROTEIN SORTING-ASSOCIATED PROTEIN VPS13"/>
    <property type="match status" value="1"/>
</dbReference>
<dbReference type="PANTHER" id="PTHR16166:SF137">
    <property type="entry name" value="PLECKSTRIN HOMOLOGY (PH) DOMAIN-CONTAINING PROTEIN"/>
    <property type="match status" value="1"/>
</dbReference>
<dbReference type="GO" id="GO:0045053">
    <property type="term" value="P:protein retention in Golgi apparatus"/>
    <property type="evidence" value="ECO:0007669"/>
    <property type="project" value="TreeGrafter"/>
</dbReference>
<keyword evidence="4" id="KW-1185">Reference proteome</keyword>
<gene>
    <name evidence="3" type="ORF">F3Y22_tig00002338pilonHSYRG00241</name>
</gene>
<evidence type="ECO:0000313" key="3">
    <source>
        <dbReference type="EMBL" id="KAE8731960.1"/>
    </source>
</evidence>
<organism evidence="3 4">
    <name type="scientific">Hibiscus syriacus</name>
    <name type="common">Rose of Sharon</name>
    <dbReference type="NCBI Taxonomy" id="106335"/>
    <lineage>
        <taxon>Eukaryota</taxon>
        <taxon>Viridiplantae</taxon>
        <taxon>Streptophyta</taxon>
        <taxon>Embryophyta</taxon>
        <taxon>Tracheophyta</taxon>
        <taxon>Spermatophyta</taxon>
        <taxon>Magnoliopsida</taxon>
        <taxon>eudicotyledons</taxon>
        <taxon>Gunneridae</taxon>
        <taxon>Pentapetalae</taxon>
        <taxon>rosids</taxon>
        <taxon>malvids</taxon>
        <taxon>Malvales</taxon>
        <taxon>Malvaceae</taxon>
        <taxon>Malvoideae</taxon>
        <taxon>Hibiscus</taxon>
    </lineage>
</organism>
<protein>
    <submittedName>
        <fullName evidence="3">Pleckstrin (PH) domain-containing protein isoform 2</fullName>
    </submittedName>
</protein>
<evidence type="ECO:0000256" key="1">
    <source>
        <dbReference type="ARBA" id="ARBA00022448"/>
    </source>
</evidence>
<dbReference type="InterPro" id="IPR026847">
    <property type="entry name" value="VPS13"/>
</dbReference>
<keyword evidence="1" id="KW-0813">Transport</keyword>
<evidence type="ECO:0000259" key="2">
    <source>
        <dbReference type="Pfam" id="PF12624"/>
    </source>
</evidence>
<dbReference type="Proteomes" id="UP000436088">
    <property type="component" value="Unassembled WGS sequence"/>
</dbReference>
<accession>A0A6A3CRD6</accession>
<dbReference type="AlphaFoldDB" id="A0A6A3CRD6"/>
<comment type="caution">
    <text evidence="3">The sequence shown here is derived from an EMBL/GenBank/DDBJ whole genome shotgun (WGS) entry which is preliminary data.</text>
</comment>
<dbReference type="EMBL" id="VEPZ02000175">
    <property type="protein sequence ID" value="KAE8731960.1"/>
    <property type="molecule type" value="Genomic_DNA"/>
</dbReference>
<dbReference type="Pfam" id="PF06101">
    <property type="entry name" value="Vps62"/>
    <property type="match status" value="2"/>
</dbReference>
<evidence type="ECO:0000313" key="4">
    <source>
        <dbReference type="Proteomes" id="UP000436088"/>
    </source>
</evidence>
<proteinExistence type="predicted"/>
<reference evidence="3" key="1">
    <citation type="submission" date="2019-09" db="EMBL/GenBank/DDBJ databases">
        <title>Draft genome information of white flower Hibiscus syriacus.</title>
        <authorList>
            <person name="Kim Y.-M."/>
        </authorList>
    </citation>
    <scope>NUCLEOTIDE SEQUENCE [LARGE SCALE GENOMIC DNA]</scope>
    <source>
        <strain evidence="3">YM2019G1</strain>
    </source>
</reference>
<dbReference type="GO" id="GO:0006623">
    <property type="term" value="P:protein targeting to vacuole"/>
    <property type="evidence" value="ECO:0007669"/>
    <property type="project" value="TreeGrafter"/>
</dbReference>
<dbReference type="InterPro" id="IPR009291">
    <property type="entry name" value="Vps62"/>
</dbReference>